<name>A0A1G4BEU7_9PEZI</name>
<dbReference type="Gene3D" id="3.20.20.100">
    <property type="entry name" value="NADP-dependent oxidoreductase domain"/>
    <property type="match status" value="2"/>
</dbReference>
<keyword evidence="2" id="KW-0560">Oxidoreductase</keyword>
<reference evidence="3 4" key="1">
    <citation type="submission" date="2016-09" db="EMBL/GenBank/DDBJ databases">
        <authorList>
            <person name="Capua I."/>
            <person name="De Benedictis P."/>
            <person name="Joannis T."/>
            <person name="Lombin L.H."/>
            <person name="Cattoli G."/>
        </authorList>
    </citation>
    <scope>NUCLEOTIDE SEQUENCE [LARGE SCALE GENOMIC DNA]</scope>
    <source>
        <strain evidence="3 4">IMI 309357</strain>
    </source>
</reference>
<dbReference type="PANTHER" id="PTHR43827">
    <property type="entry name" value="2,5-DIKETO-D-GLUCONIC ACID REDUCTASE"/>
    <property type="match status" value="1"/>
</dbReference>
<evidence type="ECO:0000313" key="3">
    <source>
        <dbReference type="EMBL" id="OHE99856.1"/>
    </source>
</evidence>
<dbReference type="InterPro" id="IPR020471">
    <property type="entry name" value="AKR"/>
</dbReference>
<dbReference type="STRING" id="1209926.A0A1G4BEU7"/>
<protein>
    <submittedName>
        <fullName evidence="3">Aldo/keto reductase</fullName>
    </submittedName>
</protein>
<dbReference type="SUPFAM" id="SSF51430">
    <property type="entry name" value="NAD(P)-linked oxidoreductase"/>
    <property type="match status" value="1"/>
</dbReference>
<dbReference type="GO" id="GO:0016616">
    <property type="term" value="F:oxidoreductase activity, acting on the CH-OH group of donors, NAD or NADP as acceptor"/>
    <property type="evidence" value="ECO:0007669"/>
    <property type="project" value="UniProtKB-ARBA"/>
</dbReference>
<keyword evidence="1" id="KW-0521">NADP</keyword>
<dbReference type="AlphaFoldDB" id="A0A1G4BEU7"/>
<dbReference type="PANTHER" id="PTHR43827:SF3">
    <property type="entry name" value="NADP-DEPENDENT OXIDOREDUCTASE DOMAIN-CONTAINING PROTEIN"/>
    <property type="match status" value="1"/>
</dbReference>
<gene>
    <name evidence="3" type="ORF">CORC01_04757</name>
</gene>
<dbReference type="OrthoDB" id="416253at2759"/>
<comment type="caution">
    <text evidence="3">The sequence shown here is derived from an EMBL/GenBank/DDBJ whole genome shotgun (WGS) entry which is preliminary data.</text>
</comment>
<dbReference type="Proteomes" id="UP000176998">
    <property type="component" value="Unassembled WGS sequence"/>
</dbReference>
<dbReference type="RefSeq" id="XP_022477001.1">
    <property type="nucleotide sequence ID" value="XM_022616404.1"/>
</dbReference>
<proteinExistence type="predicted"/>
<keyword evidence="4" id="KW-1185">Reference proteome</keyword>
<accession>A0A1G4BEU7</accession>
<organism evidence="3 4">
    <name type="scientific">Colletotrichum orchidophilum</name>
    <dbReference type="NCBI Taxonomy" id="1209926"/>
    <lineage>
        <taxon>Eukaryota</taxon>
        <taxon>Fungi</taxon>
        <taxon>Dikarya</taxon>
        <taxon>Ascomycota</taxon>
        <taxon>Pezizomycotina</taxon>
        <taxon>Sordariomycetes</taxon>
        <taxon>Hypocreomycetidae</taxon>
        <taxon>Glomerellales</taxon>
        <taxon>Glomerellaceae</taxon>
        <taxon>Colletotrichum</taxon>
    </lineage>
</organism>
<dbReference type="GeneID" id="34557914"/>
<evidence type="ECO:0000256" key="1">
    <source>
        <dbReference type="ARBA" id="ARBA00022857"/>
    </source>
</evidence>
<evidence type="ECO:0000313" key="4">
    <source>
        <dbReference type="Proteomes" id="UP000176998"/>
    </source>
</evidence>
<dbReference type="EMBL" id="MJBS01000032">
    <property type="protein sequence ID" value="OHE99856.1"/>
    <property type="molecule type" value="Genomic_DNA"/>
</dbReference>
<evidence type="ECO:0000256" key="2">
    <source>
        <dbReference type="ARBA" id="ARBA00023002"/>
    </source>
</evidence>
<dbReference type="InterPro" id="IPR036812">
    <property type="entry name" value="NAD(P)_OxRdtase_dom_sf"/>
</dbReference>
<sequence length="96" mass="10562">MIMGKTTFVDPWKATEALLKTDKTKAIGVSNFSKDDVQMLLRKVSVSKEAAHMARVVDRPTLTEIAKKHGKTPVQVALALGVNSGRFVIPKSVIKW</sequence>